<evidence type="ECO:0000256" key="1">
    <source>
        <dbReference type="SAM" id="Phobius"/>
    </source>
</evidence>
<evidence type="ECO:0000313" key="3">
    <source>
        <dbReference type="Proteomes" id="UP000606490"/>
    </source>
</evidence>
<keyword evidence="1" id="KW-0472">Membrane</keyword>
<dbReference type="PANTHER" id="PTHR32309:SF13">
    <property type="entry name" value="FERRIC ENTEROBACTIN TRANSPORT PROTEIN FEPE"/>
    <property type="match status" value="1"/>
</dbReference>
<comment type="caution">
    <text evidence="2">The sequence shown here is derived from an EMBL/GenBank/DDBJ whole genome shotgun (WGS) entry which is preliminary data.</text>
</comment>
<feature type="transmembrane region" description="Helical" evidence="1">
    <location>
        <begin position="15"/>
        <end position="35"/>
    </location>
</feature>
<evidence type="ECO:0000313" key="2">
    <source>
        <dbReference type="EMBL" id="MBL6455428.1"/>
    </source>
</evidence>
<dbReference type="Proteomes" id="UP000606490">
    <property type="component" value="Unassembled WGS sequence"/>
</dbReference>
<keyword evidence="1" id="KW-0812">Transmembrane</keyword>
<protein>
    <recommendedName>
        <fullName evidence="4">Chain length determinant protein</fullName>
    </recommendedName>
</protein>
<reference evidence="2 3" key="1">
    <citation type="submission" date="2021-01" db="EMBL/GenBank/DDBJ databases">
        <title>Belnapia mucosa sp. nov. and Belnapia arida sp. nov., isolated from the Tabernas Desert (Almeria, Spain).</title>
        <authorList>
            <person name="Molina-Menor E."/>
            <person name="Vidal-Verdu A."/>
            <person name="Calonge A."/>
            <person name="Satari L."/>
            <person name="Pereto Magraner J."/>
            <person name="Porcar Miralles M."/>
        </authorList>
    </citation>
    <scope>NUCLEOTIDE SEQUENCE [LARGE SCALE GENOMIC DNA]</scope>
    <source>
        <strain evidence="2 3">T6</strain>
    </source>
</reference>
<dbReference type="PANTHER" id="PTHR32309">
    <property type="entry name" value="TYROSINE-PROTEIN KINASE"/>
    <property type="match status" value="1"/>
</dbReference>
<dbReference type="EMBL" id="JAEUXJ010000003">
    <property type="protein sequence ID" value="MBL6455428.1"/>
    <property type="molecule type" value="Genomic_DNA"/>
</dbReference>
<evidence type="ECO:0008006" key="4">
    <source>
        <dbReference type="Google" id="ProtNLM"/>
    </source>
</evidence>
<dbReference type="RefSeq" id="WP_202825167.1">
    <property type="nucleotide sequence ID" value="NZ_JAEUXJ010000003.1"/>
</dbReference>
<proteinExistence type="predicted"/>
<name>A0ABS1V157_9PROT</name>
<keyword evidence="3" id="KW-1185">Reference proteome</keyword>
<organism evidence="2 3">
    <name type="scientific">Belnapia mucosa</name>
    <dbReference type="NCBI Taxonomy" id="2804532"/>
    <lineage>
        <taxon>Bacteria</taxon>
        <taxon>Pseudomonadati</taxon>
        <taxon>Pseudomonadota</taxon>
        <taxon>Alphaproteobacteria</taxon>
        <taxon>Acetobacterales</taxon>
        <taxon>Roseomonadaceae</taxon>
        <taxon>Belnapia</taxon>
    </lineage>
</organism>
<dbReference type="InterPro" id="IPR050445">
    <property type="entry name" value="Bact_polysacc_biosynth/exp"/>
</dbReference>
<sequence length="294" mass="31651">MPLEELLQGIWARRWPVALAAALLLGFGAALILVWPRYYVAQAMVAPAETSGVATSTLMSPTPLLQGGLLDNRPGGNFGIYLDALRAPEAAAMLARDTDLLAHLTELRGAGPFGALRRAFGWRIEADLDDAETWLERRFAATQGIATTTVTLTLEHRGRAAALDALRRLHALAEAKVRADLTDQARQRIAAIQARLAAERDLFQRNALFELLAAQQRIALVLAAEEAVAARLVSAPMVEIRPSLPNRPLLLVLLAVAAPLAALLGAACLVLLRGPVRSWQYELPIGRQGYGAAD</sequence>
<gene>
    <name evidence="2" type="ORF">JMJ55_08850</name>
</gene>
<keyword evidence="1" id="KW-1133">Transmembrane helix</keyword>
<accession>A0ABS1V157</accession>
<feature type="transmembrane region" description="Helical" evidence="1">
    <location>
        <begin position="249"/>
        <end position="272"/>
    </location>
</feature>